<organism evidence="3 4">
    <name type="scientific">Chytriomyces confervae</name>
    <dbReference type="NCBI Taxonomy" id="246404"/>
    <lineage>
        <taxon>Eukaryota</taxon>
        <taxon>Fungi</taxon>
        <taxon>Fungi incertae sedis</taxon>
        <taxon>Chytridiomycota</taxon>
        <taxon>Chytridiomycota incertae sedis</taxon>
        <taxon>Chytridiomycetes</taxon>
        <taxon>Chytridiales</taxon>
        <taxon>Chytriomycetaceae</taxon>
        <taxon>Chytriomyces</taxon>
    </lineage>
</organism>
<feature type="region of interest" description="Disordered" evidence="2">
    <location>
        <begin position="409"/>
        <end position="429"/>
    </location>
</feature>
<accession>A0A507EJZ4</accession>
<dbReference type="Proteomes" id="UP000320333">
    <property type="component" value="Unassembled WGS sequence"/>
</dbReference>
<evidence type="ECO:0008006" key="5">
    <source>
        <dbReference type="Google" id="ProtNLM"/>
    </source>
</evidence>
<sequence>MIPQTLKDQCSNLNLVPQSIRFPSSDPKLFLGGVLLEAPANSAVVKFGRAPIIVMAPGFGETVEFGELVAFASRFNLQLGIHVLMFDNRSFGMSEGMPRHIVHTRNQFCDWICAMQFAKSLPFVDSDKIILWGASIAGGHVIELSTIAPVFLSIAQVPLINAMYLGIKSLHESSVLLLSHFKFPAVVGSETPTYVTVKGVLDRHPVIYAEEDVFNGRLIKMTGIGSSKTFTEFNKVVCRTAFSMSNYNPTKHIHKLKSPLLYQFGQYDQISSSEKTKAILQRVNLQFMNAIPYSGDHFLGYEWNANGQFDAIVHDQLQFIKLHLMEAYGASIVTTKPRISIPPRSNISTAYNTSPDNVDQHDTPDSSKNETTTSTTMSSVRQQQQAAYQKYIASSSTPIVTTPICSPPKLSSPLESATSSSPTSSVFVPPRTVSLDLTVDDAGVRGRVKGEPVTPTTPKRSTSLSTRSSRSGVSRRGGGGGSGNSRDDVGMYAYSDNSRVTRREEY</sequence>
<gene>
    <name evidence="3" type="ORF">CcCBS67573_g08422</name>
</gene>
<evidence type="ECO:0000256" key="2">
    <source>
        <dbReference type="SAM" id="MobiDB-lite"/>
    </source>
</evidence>
<feature type="compositionally biased region" description="Low complexity" evidence="2">
    <location>
        <begin position="460"/>
        <end position="474"/>
    </location>
</feature>
<dbReference type="SUPFAM" id="SSF53474">
    <property type="entry name" value="alpha/beta-Hydrolases"/>
    <property type="match status" value="1"/>
</dbReference>
<evidence type="ECO:0000313" key="3">
    <source>
        <dbReference type="EMBL" id="TPX64413.1"/>
    </source>
</evidence>
<dbReference type="EMBL" id="QEAP01000547">
    <property type="protein sequence ID" value="TPX64413.1"/>
    <property type="molecule type" value="Genomic_DNA"/>
</dbReference>
<keyword evidence="1" id="KW-0378">Hydrolase</keyword>
<dbReference type="STRING" id="246404.A0A507EJZ4"/>
<reference evidence="3 4" key="1">
    <citation type="journal article" date="2019" name="Sci. Rep.">
        <title>Comparative genomics of chytrid fungi reveal insights into the obligate biotrophic and pathogenic lifestyle of Synchytrium endobioticum.</title>
        <authorList>
            <person name="van de Vossenberg B.T.L.H."/>
            <person name="Warris S."/>
            <person name="Nguyen H.D.T."/>
            <person name="van Gent-Pelzer M.P.E."/>
            <person name="Joly D.L."/>
            <person name="van de Geest H.C."/>
            <person name="Bonants P.J.M."/>
            <person name="Smith D.S."/>
            <person name="Levesque C.A."/>
            <person name="van der Lee T.A.J."/>
        </authorList>
    </citation>
    <scope>NUCLEOTIDE SEQUENCE [LARGE SCALE GENOMIC DNA]</scope>
    <source>
        <strain evidence="3 4">CBS 675.73</strain>
    </source>
</reference>
<evidence type="ECO:0000313" key="4">
    <source>
        <dbReference type="Proteomes" id="UP000320333"/>
    </source>
</evidence>
<dbReference type="Gene3D" id="3.40.50.1820">
    <property type="entry name" value="alpha/beta hydrolase"/>
    <property type="match status" value="1"/>
</dbReference>
<feature type="region of interest" description="Disordered" evidence="2">
    <location>
        <begin position="441"/>
        <end position="506"/>
    </location>
</feature>
<dbReference type="InterPro" id="IPR050261">
    <property type="entry name" value="FrsA_esterase"/>
</dbReference>
<feature type="region of interest" description="Disordered" evidence="2">
    <location>
        <begin position="343"/>
        <end position="382"/>
    </location>
</feature>
<keyword evidence="4" id="KW-1185">Reference proteome</keyword>
<proteinExistence type="predicted"/>
<feature type="compositionally biased region" description="Low complexity" evidence="2">
    <location>
        <begin position="411"/>
        <end position="429"/>
    </location>
</feature>
<dbReference type="GO" id="GO:0016788">
    <property type="term" value="F:hydrolase activity, acting on ester bonds"/>
    <property type="evidence" value="ECO:0007669"/>
    <property type="project" value="UniProtKB-ARBA"/>
</dbReference>
<dbReference type="InterPro" id="IPR029058">
    <property type="entry name" value="AB_hydrolase_fold"/>
</dbReference>
<dbReference type="AlphaFoldDB" id="A0A507EJZ4"/>
<protein>
    <recommendedName>
        <fullName evidence="5">Serine aminopeptidase S33 domain-containing protein</fullName>
    </recommendedName>
</protein>
<dbReference type="PANTHER" id="PTHR22946">
    <property type="entry name" value="DIENELACTONE HYDROLASE DOMAIN-CONTAINING PROTEIN-RELATED"/>
    <property type="match status" value="1"/>
</dbReference>
<feature type="compositionally biased region" description="Polar residues" evidence="2">
    <location>
        <begin position="343"/>
        <end position="357"/>
    </location>
</feature>
<dbReference type="OrthoDB" id="2148506at2759"/>
<dbReference type="PANTHER" id="PTHR22946:SF9">
    <property type="entry name" value="POLYKETIDE TRANSFERASE AF380"/>
    <property type="match status" value="1"/>
</dbReference>
<comment type="caution">
    <text evidence="3">The sequence shown here is derived from an EMBL/GenBank/DDBJ whole genome shotgun (WGS) entry which is preliminary data.</text>
</comment>
<feature type="compositionally biased region" description="Basic and acidic residues" evidence="2">
    <location>
        <begin position="358"/>
        <end position="368"/>
    </location>
</feature>
<evidence type="ECO:0000256" key="1">
    <source>
        <dbReference type="ARBA" id="ARBA00022801"/>
    </source>
</evidence>
<name>A0A507EJZ4_9FUNG</name>